<dbReference type="AlphaFoldDB" id="A0A381X8D6"/>
<evidence type="ECO:0000313" key="2">
    <source>
        <dbReference type="EMBL" id="SVA61019.1"/>
    </source>
</evidence>
<gene>
    <name evidence="2" type="ORF">METZ01_LOCUS113873</name>
</gene>
<evidence type="ECO:0000256" key="1">
    <source>
        <dbReference type="SAM" id="Phobius"/>
    </source>
</evidence>
<protein>
    <submittedName>
        <fullName evidence="2">Uncharacterized protein</fullName>
    </submittedName>
</protein>
<accession>A0A381X8D6</accession>
<name>A0A381X8D6_9ZZZZ</name>
<feature type="transmembrane region" description="Helical" evidence="1">
    <location>
        <begin position="33"/>
        <end position="53"/>
    </location>
</feature>
<sequence>MDKDILKNYYILAGCLSLFAYTMFWFAEANPLLYLSLAWLIPMLILLFAIITFRE</sequence>
<keyword evidence="1" id="KW-0472">Membrane</keyword>
<dbReference type="EMBL" id="UINC01014277">
    <property type="protein sequence ID" value="SVA61019.1"/>
    <property type="molecule type" value="Genomic_DNA"/>
</dbReference>
<reference evidence="2" key="1">
    <citation type="submission" date="2018-05" db="EMBL/GenBank/DDBJ databases">
        <authorList>
            <person name="Lanie J.A."/>
            <person name="Ng W.-L."/>
            <person name="Kazmierczak K.M."/>
            <person name="Andrzejewski T.M."/>
            <person name="Davidsen T.M."/>
            <person name="Wayne K.J."/>
            <person name="Tettelin H."/>
            <person name="Glass J.I."/>
            <person name="Rusch D."/>
            <person name="Podicherti R."/>
            <person name="Tsui H.-C.T."/>
            <person name="Winkler M.E."/>
        </authorList>
    </citation>
    <scope>NUCLEOTIDE SEQUENCE</scope>
</reference>
<feature type="transmembrane region" description="Helical" evidence="1">
    <location>
        <begin position="9"/>
        <end position="27"/>
    </location>
</feature>
<keyword evidence="1" id="KW-0812">Transmembrane</keyword>
<keyword evidence="1" id="KW-1133">Transmembrane helix</keyword>
<organism evidence="2">
    <name type="scientific">marine metagenome</name>
    <dbReference type="NCBI Taxonomy" id="408172"/>
    <lineage>
        <taxon>unclassified sequences</taxon>
        <taxon>metagenomes</taxon>
        <taxon>ecological metagenomes</taxon>
    </lineage>
</organism>
<proteinExistence type="predicted"/>